<protein>
    <submittedName>
        <fullName evidence="2">Uncharacterized protein</fullName>
    </submittedName>
</protein>
<evidence type="ECO:0000313" key="3">
    <source>
        <dbReference type="Proteomes" id="UP000728647"/>
    </source>
</evidence>
<reference evidence="2" key="1">
    <citation type="submission" date="2020-06" db="EMBL/GenBank/DDBJ databases">
        <title>Haloterrigena sp. nov., an extremely halophilic archaeon isolated from a saline sediment.</title>
        <authorList>
            <person name="Liu B.-B."/>
        </authorList>
    </citation>
    <scope>NUCLEOTIDE SEQUENCE</scope>
    <source>
        <strain evidence="2">SYSU A121-1</strain>
    </source>
</reference>
<proteinExistence type="predicted"/>
<dbReference type="RefSeq" id="WP_174703405.1">
    <property type="nucleotide sequence ID" value="NZ_JABURA010000003.1"/>
</dbReference>
<accession>A0A8J8GQ15</accession>
<gene>
    <name evidence="2" type="ORF">HT576_22535</name>
</gene>
<evidence type="ECO:0000313" key="2">
    <source>
        <dbReference type="EMBL" id="NUB93756.1"/>
    </source>
</evidence>
<organism evidence="2 3">
    <name type="scientific">Haloterrigena gelatinilytica</name>
    <dbReference type="NCBI Taxonomy" id="2741724"/>
    <lineage>
        <taxon>Archaea</taxon>
        <taxon>Methanobacteriati</taxon>
        <taxon>Methanobacteriota</taxon>
        <taxon>Stenosarchaea group</taxon>
        <taxon>Halobacteria</taxon>
        <taxon>Halobacteriales</taxon>
        <taxon>Natrialbaceae</taxon>
        <taxon>Haloterrigena</taxon>
    </lineage>
</organism>
<feature type="region of interest" description="Disordered" evidence="1">
    <location>
        <begin position="82"/>
        <end position="103"/>
    </location>
</feature>
<evidence type="ECO:0000256" key="1">
    <source>
        <dbReference type="SAM" id="MobiDB-lite"/>
    </source>
</evidence>
<dbReference type="OrthoDB" id="195843at2157"/>
<sequence>MPEQTDDTLPNLVTIVGSGVPSNYEITVNGDIELVGADPLEEATVVTDHAAEGAVETGVMRFRFSGEMANVHVVDWNGVATPESPSTPTVHVDYGVSDRNGSN</sequence>
<dbReference type="EMBL" id="JABURA010000003">
    <property type="protein sequence ID" value="NUB93756.1"/>
    <property type="molecule type" value="Genomic_DNA"/>
</dbReference>
<dbReference type="Proteomes" id="UP000728647">
    <property type="component" value="Unassembled WGS sequence"/>
</dbReference>
<comment type="caution">
    <text evidence="2">The sequence shown here is derived from an EMBL/GenBank/DDBJ whole genome shotgun (WGS) entry which is preliminary data.</text>
</comment>
<name>A0A8J8GQ15_9EURY</name>
<dbReference type="AlphaFoldDB" id="A0A8J8GQ15"/>